<keyword evidence="8 19" id="KW-0812">Transmembrane</keyword>
<dbReference type="EMBL" id="MW281318">
    <property type="protein sequence ID" value="QQX27973.1"/>
    <property type="molecule type" value="Genomic_DNA"/>
</dbReference>
<comment type="subcellular location">
    <subcellularLocation>
        <location evidence="2">Mitochondrion inner membrane</location>
        <topology evidence="2">Multi-pass membrane protein</topology>
    </subcellularLocation>
</comment>
<dbReference type="EC" id="7.1.1.2" evidence="4"/>
<evidence type="ECO:0000256" key="12">
    <source>
        <dbReference type="ARBA" id="ARBA00022989"/>
    </source>
</evidence>
<keyword evidence="13" id="KW-0520">NAD</keyword>
<keyword evidence="15 20" id="KW-0496">Mitochondrion</keyword>
<dbReference type="AlphaFoldDB" id="A0A7U0M7S3"/>
<sequence length="341" mass="41812">MKLFNNKKKYIFISSNFFLLINFLFGLSMLVIMLMISSIMYKWLILEMYTYLFIYYVNKYVKKIPVSLIYYYIISSIFMIFMIYLMAFKLMNQMINNTILSYLFLLIFMFKLGMYPFSKWFLIMVENLTWQGIYFMITMMKLFPIIMMNELELTYEMLLLLLISSLMNVLDSLKYNSLKKILSCSSILQNFVFIIMIMVSKMLFFVYSFIYMILLFMIIFIMNEYSILNKKDLLKLNIINKLIYFMLIVFYMMLPPMVMFMLKWSFLIEFMNLLYNFFLLMIIYMFLNLIMMWNYFNMIKFIFIKNNYLKMNYMNLNKSLMFLLIIFILINLFMSIFMSLL</sequence>
<dbReference type="GO" id="GO:0006120">
    <property type="term" value="P:mitochondrial electron transport, NADH to ubiquinone"/>
    <property type="evidence" value="ECO:0007669"/>
    <property type="project" value="TreeGrafter"/>
</dbReference>
<dbReference type="PANTHER" id="PTHR46552">
    <property type="entry name" value="NADH-UBIQUINONE OXIDOREDUCTASE CHAIN 2"/>
    <property type="match status" value="1"/>
</dbReference>
<evidence type="ECO:0000256" key="3">
    <source>
        <dbReference type="ARBA" id="ARBA00007012"/>
    </source>
</evidence>
<dbReference type="InterPro" id="IPR050175">
    <property type="entry name" value="Complex_I_Subunit_2"/>
</dbReference>
<keyword evidence="14" id="KW-0830">Ubiquinone</keyword>
<evidence type="ECO:0000256" key="13">
    <source>
        <dbReference type="ARBA" id="ARBA00023027"/>
    </source>
</evidence>
<evidence type="ECO:0000256" key="9">
    <source>
        <dbReference type="ARBA" id="ARBA00022792"/>
    </source>
</evidence>
<name>A0A7U0M7S3_9HYME</name>
<keyword evidence="10" id="KW-1278">Translocase</keyword>
<evidence type="ECO:0000256" key="11">
    <source>
        <dbReference type="ARBA" id="ARBA00022982"/>
    </source>
</evidence>
<keyword evidence="7" id="KW-0679">Respiratory chain</keyword>
<evidence type="ECO:0000256" key="1">
    <source>
        <dbReference type="ARBA" id="ARBA00003257"/>
    </source>
</evidence>
<feature type="transmembrane region" description="Helical" evidence="19">
    <location>
        <begin position="40"/>
        <end position="57"/>
    </location>
</feature>
<accession>A0A7U0M7S3</accession>
<feature type="transmembrane region" description="Helical" evidence="19">
    <location>
        <begin position="320"/>
        <end position="340"/>
    </location>
</feature>
<evidence type="ECO:0000256" key="2">
    <source>
        <dbReference type="ARBA" id="ARBA00004448"/>
    </source>
</evidence>
<keyword evidence="11" id="KW-0249">Electron transport</keyword>
<feature type="transmembrane region" description="Helical" evidence="19">
    <location>
        <begin position="242"/>
        <end position="262"/>
    </location>
</feature>
<evidence type="ECO:0000256" key="17">
    <source>
        <dbReference type="ARBA" id="ARBA00031028"/>
    </source>
</evidence>
<evidence type="ECO:0000256" key="4">
    <source>
        <dbReference type="ARBA" id="ARBA00012944"/>
    </source>
</evidence>
<keyword evidence="16 19" id="KW-0472">Membrane</keyword>
<dbReference type="PANTHER" id="PTHR46552:SF1">
    <property type="entry name" value="NADH-UBIQUINONE OXIDOREDUCTASE CHAIN 2"/>
    <property type="match status" value="1"/>
</dbReference>
<feature type="transmembrane region" description="Helical" evidence="19">
    <location>
        <begin position="129"/>
        <end position="147"/>
    </location>
</feature>
<evidence type="ECO:0000256" key="16">
    <source>
        <dbReference type="ARBA" id="ARBA00023136"/>
    </source>
</evidence>
<protein>
    <recommendedName>
        <fullName evidence="5">NADH-ubiquinone oxidoreductase chain 2</fullName>
        <ecNumber evidence="4">7.1.1.2</ecNumber>
    </recommendedName>
    <alternativeName>
        <fullName evidence="17">NADH dehydrogenase subunit 2</fullName>
    </alternativeName>
</protein>
<feature type="transmembrane region" description="Helical" evidence="19">
    <location>
        <begin position="12"/>
        <end position="34"/>
    </location>
</feature>
<feature type="transmembrane region" description="Helical" evidence="19">
    <location>
        <begin position="69"/>
        <end position="87"/>
    </location>
</feature>
<feature type="transmembrane region" description="Helical" evidence="19">
    <location>
        <begin position="99"/>
        <end position="117"/>
    </location>
</feature>
<keyword evidence="9" id="KW-0999">Mitochondrion inner membrane</keyword>
<evidence type="ECO:0000256" key="15">
    <source>
        <dbReference type="ARBA" id="ARBA00023128"/>
    </source>
</evidence>
<evidence type="ECO:0000256" key="7">
    <source>
        <dbReference type="ARBA" id="ARBA00022660"/>
    </source>
</evidence>
<feature type="transmembrane region" description="Helical" evidence="19">
    <location>
        <begin position="205"/>
        <end position="222"/>
    </location>
</feature>
<evidence type="ECO:0000256" key="19">
    <source>
        <dbReference type="SAM" id="Phobius"/>
    </source>
</evidence>
<proteinExistence type="inferred from homology"/>
<reference evidence="20" key="1">
    <citation type="submission" date="2020-11" db="EMBL/GenBank/DDBJ databases">
        <title>First mtgenome sequences from three genera and phylogenetic relationships of the family Apidae based on mtgenome sequences (Hymenoptera: Apoidea).</title>
        <authorList>
            <person name="Wen Z."/>
            <person name="Chen B."/>
        </authorList>
    </citation>
    <scope>NUCLEOTIDE SEQUENCE</scope>
</reference>
<feature type="transmembrane region" description="Helical" evidence="19">
    <location>
        <begin position="274"/>
        <end position="296"/>
    </location>
</feature>
<evidence type="ECO:0000256" key="6">
    <source>
        <dbReference type="ARBA" id="ARBA00022448"/>
    </source>
</evidence>
<keyword evidence="6" id="KW-0813">Transport</keyword>
<evidence type="ECO:0000256" key="8">
    <source>
        <dbReference type="ARBA" id="ARBA00022692"/>
    </source>
</evidence>
<geneLocation type="mitochondrion" evidence="20"/>
<keyword evidence="12 19" id="KW-1133">Transmembrane helix</keyword>
<dbReference type="GO" id="GO:0008137">
    <property type="term" value="F:NADH dehydrogenase (ubiquinone) activity"/>
    <property type="evidence" value="ECO:0007669"/>
    <property type="project" value="UniProtKB-EC"/>
</dbReference>
<comment type="similarity">
    <text evidence="3">Belongs to the complex I subunit 2 family.</text>
</comment>
<comment type="catalytic activity">
    <reaction evidence="18">
        <text>a ubiquinone + NADH + 5 H(+)(in) = a ubiquinol + NAD(+) + 4 H(+)(out)</text>
        <dbReference type="Rhea" id="RHEA:29091"/>
        <dbReference type="Rhea" id="RHEA-COMP:9565"/>
        <dbReference type="Rhea" id="RHEA-COMP:9566"/>
        <dbReference type="ChEBI" id="CHEBI:15378"/>
        <dbReference type="ChEBI" id="CHEBI:16389"/>
        <dbReference type="ChEBI" id="CHEBI:17976"/>
        <dbReference type="ChEBI" id="CHEBI:57540"/>
        <dbReference type="ChEBI" id="CHEBI:57945"/>
        <dbReference type="EC" id="7.1.1.2"/>
    </reaction>
</comment>
<comment type="function">
    <text evidence="1">Core subunit of the mitochondrial membrane respiratory chain NADH dehydrogenase (Complex I) that is believed to belong to the minimal assembly required for catalysis. Complex I functions in the transfer of electrons from NADH to the respiratory chain. The immediate electron acceptor for the enzyme is believed to be ubiquinone.</text>
</comment>
<organism evidence="20">
    <name type="scientific">Thyreus decorus</name>
    <dbReference type="NCBI Taxonomy" id="600203"/>
    <lineage>
        <taxon>Eukaryota</taxon>
        <taxon>Metazoa</taxon>
        <taxon>Ecdysozoa</taxon>
        <taxon>Arthropoda</taxon>
        <taxon>Hexapoda</taxon>
        <taxon>Insecta</taxon>
        <taxon>Pterygota</taxon>
        <taxon>Neoptera</taxon>
        <taxon>Endopterygota</taxon>
        <taxon>Hymenoptera</taxon>
        <taxon>Apocrita</taxon>
        <taxon>Aculeata</taxon>
        <taxon>Apoidea</taxon>
        <taxon>Anthophila</taxon>
        <taxon>Apidae</taxon>
        <taxon>Thyreus</taxon>
    </lineage>
</organism>
<evidence type="ECO:0000256" key="5">
    <source>
        <dbReference type="ARBA" id="ARBA00021008"/>
    </source>
</evidence>
<evidence type="ECO:0000256" key="18">
    <source>
        <dbReference type="ARBA" id="ARBA00049551"/>
    </source>
</evidence>
<evidence type="ECO:0000256" key="10">
    <source>
        <dbReference type="ARBA" id="ARBA00022967"/>
    </source>
</evidence>
<feature type="transmembrane region" description="Helical" evidence="19">
    <location>
        <begin position="153"/>
        <end position="170"/>
    </location>
</feature>
<gene>
    <name evidence="20" type="primary">nad2</name>
</gene>
<evidence type="ECO:0000256" key="14">
    <source>
        <dbReference type="ARBA" id="ARBA00023075"/>
    </source>
</evidence>
<feature type="transmembrane region" description="Helical" evidence="19">
    <location>
        <begin position="182"/>
        <end position="199"/>
    </location>
</feature>
<evidence type="ECO:0000313" key="20">
    <source>
        <dbReference type="EMBL" id="QQX27973.1"/>
    </source>
</evidence>
<dbReference type="GO" id="GO:0005743">
    <property type="term" value="C:mitochondrial inner membrane"/>
    <property type="evidence" value="ECO:0007669"/>
    <property type="project" value="UniProtKB-SubCell"/>
</dbReference>